<evidence type="ECO:0000256" key="3">
    <source>
        <dbReference type="ARBA" id="ARBA00022630"/>
    </source>
</evidence>
<accession>A0ABP8WMF5</accession>
<evidence type="ECO:0000313" key="8">
    <source>
        <dbReference type="EMBL" id="GAA4691538.1"/>
    </source>
</evidence>
<dbReference type="Pfam" id="PF07992">
    <property type="entry name" value="Pyr_redox_2"/>
    <property type="match status" value="1"/>
</dbReference>
<dbReference type="InterPro" id="IPR050260">
    <property type="entry name" value="FAD-bd_OxRdtase"/>
</dbReference>
<comment type="cofactor">
    <cofactor evidence="1">
        <name>FAD</name>
        <dbReference type="ChEBI" id="CHEBI:57692"/>
    </cofactor>
</comment>
<keyword evidence="3" id="KW-0285">Flavoprotein</keyword>
<dbReference type="InterPro" id="IPR036873">
    <property type="entry name" value="Rhodanese-like_dom_sf"/>
</dbReference>
<proteinExistence type="inferred from homology"/>
<keyword evidence="6" id="KW-0676">Redox-active center</keyword>
<dbReference type="PANTHER" id="PTHR43429:SF1">
    <property type="entry name" value="NAD(P)H SULFUR OXIDOREDUCTASE (COA-DEPENDENT)"/>
    <property type="match status" value="1"/>
</dbReference>
<dbReference type="InterPro" id="IPR036188">
    <property type="entry name" value="FAD/NAD-bd_sf"/>
</dbReference>
<organism evidence="8 9">
    <name type="scientific">Promicromonospora umidemergens</name>
    <dbReference type="NCBI Taxonomy" id="629679"/>
    <lineage>
        <taxon>Bacteria</taxon>
        <taxon>Bacillati</taxon>
        <taxon>Actinomycetota</taxon>
        <taxon>Actinomycetes</taxon>
        <taxon>Micrococcales</taxon>
        <taxon>Promicromonosporaceae</taxon>
        <taxon>Promicromonospora</taxon>
    </lineage>
</organism>
<evidence type="ECO:0000256" key="6">
    <source>
        <dbReference type="ARBA" id="ARBA00023284"/>
    </source>
</evidence>
<sequence length="572" mass="60300">MNALPQPSAPLKIVVVGSVAAGTSAAAKARRNTETAQITVYERDHDISYSGCGLPYFVGGEVKDIDELTPRDPAWFKARYDVDVHTGHEVVAVDADARTVTVRDLATDRTFVDTYDELVLATGVHAVVPPIPGVDSTGVFSVRTPSDARAIRAWIEDGESRGRVVRHAVVVGAGYIGLEMTEQLVARGLTVTVVEALDHAMPRLDADMSVRVDGELRKHGVDLRLGAVVVGIASDDGVVTGVAVEGGPPGADHIDAELVIVSVGVRPNTDLAEQAGVLIGPTGAVAVDRRQRTSVEHVWAVGDVAESFHVITGDPVWVPLGSTANKMGRIAGDAMTGGPLEHRGILGTSIVRVFDLGVAQTGFTEDQARAAGYDVEVLHNIKPDRPEYLGGKPLVLKAVADRATGRLLGAQAIGATGADKRIDVLATAITFGADVADLFHLDLAYSPTYATTKDPVHYTGMALTNAIHGQAPLVTPTELDRRRADGELIQVVDVRSAKDRARSAVPDSVHIPLAELRKRSSELDPALPTITYCNKGVTGNAGQNVLRNLGFTDVANLSGGNQSYQARPAASS</sequence>
<keyword evidence="5" id="KW-0560">Oxidoreductase</keyword>
<evidence type="ECO:0000256" key="2">
    <source>
        <dbReference type="ARBA" id="ARBA00009130"/>
    </source>
</evidence>
<dbReference type="SUPFAM" id="SSF55424">
    <property type="entry name" value="FAD/NAD-linked reductases, dimerisation (C-terminal) domain"/>
    <property type="match status" value="1"/>
</dbReference>
<feature type="domain" description="Rhodanese" evidence="7">
    <location>
        <begin position="485"/>
        <end position="571"/>
    </location>
</feature>
<dbReference type="PRINTS" id="PR00411">
    <property type="entry name" value="PNDRDTASEI"/>
</dbReference>
<evidence type="ECO:0000256" key="4">
    <source>
        <dbReference type="ARBA" id="ARBA00022827"/>
    </source>
</evidence>
<dbReference type="EMBL" id="BAABHM010000005">
    <property type="protein sequence ID" value="GAA4691538.1"/>
    <property type="molecule type" value="Genomic_DNA"/>
</dbReference>
<dbReference type="InterPro" id="IPR001763">
    <property type="entry name" value="Rhodanese-like_dom"/>
</dbReference>
<dbReference type="PRINTS" id="PR00368">
    <property type="entry name" value="FADPNR"/>
</dbReference>
<dbReference type="PANTHER" id="PTHR43429">
    <property type="entry name" value="PYRIDINE NUCLEOTIDE-DISULFIDE OXIDOREDUCTASE DOMAIN-CONTAINING"/>
    <property type="match status" value="1"/>
</dbReference>
<protein>
    <submittedName>
        <fullName evidence="8">FAD-dependent oxidoreductase</fullName>
    </submittedName>
</protein>
<reference evidence="9" key="1">
    <citation type="journal article" date="2019" name="Int. J. Syst. Evol. Microbiol.">
        <title>The Global Catalogue of Microorganisms (GCM) 10K type strain sequencing project: providing services to taxonomists for standard genome sequencing and annotation.</title>
        <authorList>
            <consortium name="The Broad Institute Genomics Platform"/>
            <consortium name="The Broad Institute Genome Sequencing Center for Infectious Disease"/>
            <person name="Wu L."/>
            <person name="Ma J."/>
        </authorList>
    </citation>
    <scope>NUCLEOTIDE SEQUENCE [LARGE SCALE GENOMIC DNA]</scope>
    <source>
        <strain evidence="9">JCM 17975</strain>
    </source>
</reference>
<dbReference type="Gene3D" id="3.40.250.10">
    <property type="entry name" value="Rhodanese-like domain"/>
    <property type="match status" value="1"/>
</dbReference>
<keyword evidence="4" id="KW-0274">FAD</keyword>
<name>A0ABP8WMF5_9MICO</name>
<dbReference type="Proteomes" id="UP001500843">
    <property type="component" value="Unassembled WGS sequence"/>
</dbReference>
<dbReference type="SMART" id="SM00450">
    <property type="entry name" value="RHOD"/>
    <property type="match status" value="1"/>
</dbReference>
<dbReference type="RefSeq" id="WP_253875252.1">
    <property type="nucleotide sequence ID" value="NZ_BAABHM010000005.1"/>
</dbReference>
<dbReference type="InterPro" id="IPR004099">
    <property type="entry name" value="Pyr_nucl-diS_OxRdtase_dimer"/>
</dbReference>
<dbReference type="Gene3D" id="3.50.50.60">
    <property type="entry name" value="FAD/NAD(P)-binding domain"/>
    <property type="match status" value="2"/>
</dbReference>
<dbReference type="Pfam" id="PF00581">
    <property type="entry name" value="Rhodanese"/>
    <property type="match status" value="1"/>
</dbReference>
<dbReference type="Pfam" id="PF02852">
    <property type="entry name" value="Pyr_redox_dim"/>
    <property type="match status" value="1"/>
</dbReference>
<evidence type="ECO:0000256" key="1">
    <source>
        <dbReference type="ARBA" id="ARBA00001974"/>
    </source>
</evidence>
<comment type="similarity">
    <text evidence="2">Belongs to the class-III pyridine nucleotide-disulfide oxidoreductase family.</text>
</comment>
<evidence type="ECO:0000256" key="5">
    <source>
        <dbReference type="ARBA" id="ARBA00023002"/>
    </source>
</evidence>
<dbReference type="PROSITE" id="PS50206">
    <property type="entry name" value="RHODANESE_3"/>
    <property type="match status" value="1"/>
</dbReference>
<evidence type="ECO:0000259" key="7">
    <source>
        <dbReference type="PROSITE" id="PS50206"/>
    </source>
</evidence>
<comment type="caution">
    <text evidence="8">The sequence shown here is derived from an EMBL/GenBank/DDBJ whole genome shotgun (WGS) entry which is preliminary data.</text>
</comment>
<evidence type="ECO:0000313" key="9">
    <source>
        <dbReference type="Proteomes" id="UP001500843"/>
    </source>
</evidence>
<gene>
    <name evidence="8" type="ORF">GCM10023198_07970</name>
</gene>
<dbReference type="SUPFAM" id="SSF51905">
    <property type="entry name" value="FAD/NAD(P)-binding domain"/>
    <property type="match status" value="1"/>
</dbReference>
<dbReference type="InterPro" id="IPR023753">
    <property type="entry name" value="FAD/NAD-binding_dom"/>
</dbReference>
<dbReference type="SUPFAM" id="SSF52821">
    <property type="entry name" value="Rhodanese/Cell cycle control phosphatase"/>
    <property type="match status" value="1"/>
</dbReference>
<keyword evidence="9" id="KW-1185">Reference proteome</keyword>
<dbReference type="InterPro" id="IPR016156">
    <property type="entry name" value="FAD/NAD-linked_Rdtase_dimer_sf"/>
</dbReference>